<protein>
    <recommendedName>
        <fullName evidence="1">PWWP domain-containing protein</fullName>
    </recommendedName>
</protein>
<evidence type="ECO:0000259" key="1">
    <source>
        <dbReference type="Pfam" id="PF20886"/>
    </source>
</evidence>
<keyword evidence="3" id="KW-1185">Reference proteome</keyword>
<dbReference type="EMBL" id="JAGEUA010000003">
    <property type="protein sequence ID" value="KAL0994070.1"/>
    <property type="molecule type" value="Genomic_DNA"/>
</dbReference>
<accession>A0ABD0XLJ8</accession>
<name>A0ABD0XLJ8_UMBPY</name>
<dbReference type="AlphaFoldDB" id="A0ABD0XLJ8"/>
<dbReference type="Proteomes" id="UP001557470">
    <property type="component" value="Unassembled WGS sequence"/>
</dbReference>
<reference evidence="2 3" key="1">
    <citation type="submission" date="2024-06" db="EMBL/GenBank/DDBJ databases">
        <authorList>
            <person name="Pan Q."/>
            <person name="Wen M."/>
            <person name="Jouanno E."/>
            <person name="Zahm M."/>
            <person name="Klopp C."/>
            <person name="Cabau C."/>
            <person name="Louis A."/>
            <person name="Berthelot C."/>
            <person name="Parey E."/>
            <person name="Roest Crollius H."/>
            <person name="Montfort J."/>
            <person name="Robinson-Rechavi M."/>
            <person name="Bouchez O."/>
            <person name="Lampietro C."/>
            <person name="Lopez Roques C."/>
            <person name="Donnadieu C."/>
            <person name="Postlethwait J."/>
            <person name="Bobe J."/>
            <person name="Verreycken H."/>
            <person name="Guiguen Y."/>
        </authorList>
    </citation>
    <scope>NUCLEOTIDE SEQUENCE [LARGE SCALE GENOMIC DNA]</scope>
    <source>
        <strain evidence="2">Up_M1</strain>
        <tissue evidence="2">Testis</tissue>
    </source>
</reference>
<organism evidence="2 3">
    <name type="scientific">Umbra pygmaea</name>
    <name type="common">Eastern mudminnow</name>
    <dbReference type="NCBI Taxonomy" id="75934"/>
    <lineage>
        <taxon>Eukaryota</taxon>
        <taxon>Metazoa</taxon>
        <taxon>Chordata</taxon>
        <taxon>Craniata</taxon>
        <taxon>Vertebrata</taxon>
        <taxon>Euteleostomi</taxon>
        <taxon>Actinopterygii</taxon>
        <taxon>Neopterygii</taxon>
        <taxon>Teleostei</taxon>
        <taxon>Protacanthopterygii</taxon>
        <taxon>Esociformes</taxon>
        <taxon>Umbridae</taxon>
        <taxon>Umbra</taxon>
    </lineage>
</organism>
<feature type="domain" description="PWWP" evidence="1">
    <location>
        <begin position="123"/>
        <end position="196"/>
    </location>
</feature>
<sequence>MYVVPTWKKTQTNMADNFLYSLSNVTNDGFKFLEIDMPSIQKWWYLLIMERIEIQGHGQRFAFWTDEDRRLLQGQLDPVYRVPRRRGITEYRPLHMQAVTDRTAEEKRLVDFSPRELSSIWCDELQDTLMGYMKAVLNLTPTNLSFTDELQFILGVVFPEAIIYGLSMLRNLSLPDAEKIFISGPVYHRSEVEEFDWGYVSNYGQTEDHSTR</sequence>
<evidence type="ECO:0000313" key="3">
    <source>
        <dbReference type="Proteomes" id="UP001557470"/>
    </source>
</evidence>
<comment type="caution">
    <text evidence="2">The sequence shown here is derived from an EMBL/GenBank/DDBJ whole genome shotgun (WGS) entry which is preliminary data.</text>
</comment>
<dbReference type="Pfam" id="PF20886">
    <property type="entry name" value="PWP3A-B_C"/>
    <property type="match status" value="1"/>
</dbReference>
<proteinExistence type="predicted"/>
<gene>
    <name evidence="2" type="ORF">UPYG_G00117410</name>
</gene>
<dbReference type="InterPro" id="IPR048795">
    <property type="entry name" value="PWP3A_3B_4_C"/>
</dbReference>
<evidence type="ECO:0000313" key="2">
    <source>
        <dbReference type="EMBL" id="KAL0994070.1"/>
    </source>
</evidence>